<evidence type="ECO:0000313" key="3">
    <source>
        <dbReference type="Proteomes" id="UP000284407"/>
    </source>
</evidence>
<evidence type="ECO:0000259" key="1">
    <source>
        <dbReference type="Pfam" id="PF03992"/>
    </source>
</evidence>
<dbReference type="Proteomes" id="UP000284407">
    <property type="component" value="Unassembled WGS sequence"/>
</dbReference>
<evidence type="ECO:0000313" key="2">
    <source>
        <dbReference type="EMBL" id="RKE93924.1"/>
    </source>
</evidence>
<dbReference type="STRING" id="1443111.Z949_1486"/>
<keyword evidence="3" id="KW-1185">Reference proteome</keyword>
<comment type="caution">
    <text evidence="2">The sequence shown here is derived from an EMBL/GenBank/DDBJ whole genome shotgun (WGS) entry which is preliminary data.</text>
</comment>
<dbReference type="Gene3D" id="3.30.70.100">
    <property type="match status" value="1"/>
</dbReference>
<protein>
    <submittedName>
        <fullName evidence="2">Quinol monooxygenase YgiN</fullName>
    </submittedName>
</protein>
<dbReference type="InterPro" id="IPR007138">
    <property type="entry name" value="ABM_dom"/>
</dbReference>
<dbReference type="EMBL" id="RAQK01000002">
    <property type="protein sequence ID" value="RKE93924.1"/>
    <property type="molecule type" value="Genomic_DNA"/>
</dbReference>
<dbReference type="OrthoDB" id="9797178at2"/>
<accession>A0A420DI85</accession>
<feature type="domain" description="ABM" evidence="1">
    <location>
        <begin position="13"/>
        <end position="81"/>
    </location>
</feature>
<dbReference type="RefSeq" id="WP_037967863.1">
    <property type="nucleotide sequence ID" value="NZ_RAQK01000002.1"/>
</dbReference>
<dbReference type="InterPro" id="IPR011008">
    <property type="entry name" value="Dimeric_a/b-barrel"/>
</dbReference>
<gene>
    <name evidence="2" type="ORF">C8N30_3026</name>
</gene>
<dbReference type="Pfam" id="PF03992">
    <property type="entry name" value="ABM"/>
    <property type="match status" value="1"/>
</dbReference>
<proteinExistence type="predicted"/>
<keyword evidence="2" id="KW-0560">Oxidoreductase</keyword>
<keyword evidence="2" id="KW-0503">Monooxygenase</keyword>
<dbReference type="AlphaFoldDB" id="A0A420DI85"/>
<organism evidence="2 3">
    <name type="scientific">Sulfitobacter guttiformis</name>
    <dbReference type="NCBI Taxonomy" id="74349"/>
    <lineage>
        <taxon>Bacteria</taxon>
        <taxon>Pseudomonadati</taxon>
        <taxon>Pseudomonadota</taxon>
        <taxon>Alphaproteobacteria</taxon>
        <taxon>Rhodobacterales</taxon>
        <taxon>Roseobacteraceae</taxon>
        <taxon>Sulfitobacter</taxon>
    </lineage>
</organism>
<sequence>MGITSQITLHGTLTCTSQEQIDRVCACIQTHIDLTRAESGCLSFEVSQSGDPMVWTVAECFVDQAAFEAHQTRTAASDWAAQTAGIERDYTVTGLK</sequence>
<dbReference type="SUPFAM" id="SSF54909">
    <property type="entry name" value="Dimeric alpha+beta barrel"/>
    <property type="match status" value="1"/>
</dbReference>
<name>A0A420DI85_9RHOB</name>
<dbReference type="GO" id="GO:0004497">
    <property type="term" value="F:monooxygenase activity"/>
    <property type="evidence" value="ECO:0007669"/>
    <property type="project" value="UniProtKB-KW"/>
</dbReference>
<reference evidence="2 3" key="1">
    <citation type="submission" date="2018-09" db="EMBL/GenBank/DDBJ databases">
        <title>Genomic Encyclopedia of Archaeal and Bacterial Type Strains, Phase II (KMG-II): from individual species to whole genera.</title>
        <authorList>
            <person name="Goeker M."/>
        </authorList>
    </citation>
    <scope>NUCLEOTIDE SEQUENCE [LARGE SCALE GENOMIC DNA]</scope>
    <source>
        <strain evidence="2 3">DSM 11458</strain>
    </source>
</reference>